<dbReference type="Proteomes" id="UP000821865">
    <property type="component" value="Chromosome 2"/>
</dbReference>
<reference evidence="1" key="1">
    <citation type="submission" date="2020-05" db="EMBL/GenBank/DDBJ databases">
        <title>Large-scale comparative analyses of tick genomes elucidate their genetic diversity and vector capacities.</title>
        <authorList>
            <person name="Jia N."/>
            <person name="Wang J."/>
            <person name="Shi W."/>
            <person name="Du L."/>
            <person name="Sun Y."/>
            <person name="Zhan W."/>
            <person name="Jiang J."/>
            <person name="Wang Q."/>
            <person name="Zhang B."/>
            <person name="Ji P."/>
            <person name="Sakyi L.B."/>
            <person name="Cui X."/>
            <person name="Yuan T."/>
            <person name="Jiang B."/>
            <person name="Yang W."/>
            <person name="Lam T.T.-Y."/>
            <person name="Chang Q."/>
            <person name="Ding S."/>
            <person name="Wang X."/>
            <person name="Zhu J."/>
            <person name="Ruan X."/>
            <person name="Zhao L."/>
            <person name="Wei J."/>
            <person name="Que T."/>
            <person name="Du C."/>
            <person name="Cheng J."/>
            <person name="Dai P."/>
            <person name="Han X."/>
            <person name="Huang E."/>
            <person name="Gao Y."/>
            <person name="Liu J."/>
            <person name="Shao H."/>
            <person name="Ye R."/>
            <person name="Li L."/>
            <person name="Wei W."/>
            <person name="Wang X."/>
            <person name="Wang C."/>
            <person name="Yang T."/>
            <person name="Huo Q."/>
            <person name="Li W."/>
            <person name="Guo W."/>
            <person name="Chen H."/>
            <person name="Zhou L."/>
            <person name="Ni X."/>
            <person name="Tian J."/>
            <person name="Zhou Y."/>
            <person name="Sheng Y."/>
            <person name="Liu T."/>
            <person name="Pan Y."/>
            <person name="Xia L."/>
            <person name="Li J."/>
            <person name="Zhao F."/>
            <person name="Cao W."/>
        </authorList>
    </citation>
    <scope>NUCLEOTIDE SEQUENCE</scope>
    <source>
        <strain evidence="1">Dsil-2018</strain>
    </source>
</reference>
<proteinExistence type="predicted"/>
<evidence type="ECO:0000313" key="2">
    <source>
        <dbReference type="Proteomes" id="UP000821865"/>
    </source>
</evidence>
<comment type="caution">
    <text evidence="1">The sequence shown here is derived from an EMBL/GenBank/DDBJ whole genome shotgun (WGS) entry which is preliminary data.</text>
</comment>
<protein>
    <submittedName>
        <fullName evidence="1">Uncharacterized protein</fullName>
    </submittedName>
</protein>
<accession>A0ACB8DC22</accession>
<dbReference type="EMBL" id="CM023471">
    <property type="protein sequence ID" value="KAH7965590.1"/>
    <property type="molecule type" value="Genomic_DNA"/>
</dbReference>
<name>A0ACB8DC22_DERSI</name>
<evidence type="ECO:0000313" key="1">
    <source>
        <dbReference type="EMBL" id="KAH7965590.1"/>
    </source>
</evidence>
<sequence length="155" mass="16909">MKPIACLPADQPTKQPLSALATVATAVTKATSVLTVESHSKLKERSSMSANPVCKPAVSEIKVEQAVDMEVAPSVPLELDEPVLGWCVTCKEGVEDLAEHLKDKHMRQCHVRVCRIERCDLCLSSFRGLIVVTTSDVEDEDSSEEDGEEDDSEND</sequence>
<gene>
    <name evidence="1" type="ORF">HPB49_008854</name>
</gene>
<organism evidence="1 2">
    <name type="scientific">Dermacentor silvarum</name>
    <name type="common">Tick</name>
    <dbReference type="NCBI Taxonomy" id="543639"/>
    <lineage>
        <taxon>Eukaryota</taxon>
        <taxon>Metazoa</taxon>
        <taxon>Ecdysozoa</taxon>
        <taxon>Arthropoda</taxon>
        <taxon>Chelicerata</taxon>
        <taxon>Arachnida</taxon>
        <taxon>Acari</taxon>
        <taxon>Parasitiformes</taxon>
        <taxon>Ixodida</taxon>
        <taxon>Ixodoidea</taxon>
        <taxon>Ixodidae</taxon>
        <taxon>Rhipicephalinae</taxon>
        <taxon>Dermacentor</taxon>
    </lineage>
</organism>
<keyword evidence="2" id="KW-1185">Reference proteome</keyword>